<evidence type="ECO:0000313" key="1">
    <source>
        <dbReference type="EMBL" id="UYZ07427.1"/>
    </source>
</evidence>
<dbReference type="AlphaFoldDB" id="A0A4Z1QUU8"/>
<dbReference type="Proteomes" id="UP000298735">
    <property type="component" value="Chromosome Circular"/>
</dbReference>
<evidence type="ECO:0000313" key="2">
    <source>
        <dbReference type="Proteomes" id="UP000298735"/>
    </source>
</evidence>
<dbReference type="EMBL" id="CP109968">
    <property type="protein sequence ID" value="UYZ07427.1"/>
    <property type="molecule type" value="Genomic_DNA"/>
</dbReference>
<proteinExistence type="predicted"/>
<organism evidence="1 2">
    <name type="scientific">Agrobacterium salinitolerans</name>
    <dbReference type="NCBI Taxonomy" id="1183413"/>
    <lineage>
        <taxon>Bacteria</taxon>
        <taxon>Pseudomonadati</taxon>
        <taxon>Pseudomonadota</taxon>
        <taxon>Alphaproteobacteria</taxon>
        <taxon>Hyphomicrobiales</taxon>
        <taxon>Rhizobiaceae</taxon>
        <taxon>Rhizobium/Agrobacterium group</taxon>
        <taxon>Agrobacterium</taxon>
    </lineage>
</organism>
<name>A0A4Z1QUU8_9HYPH</name>
<accession>A0A4Z1QUU8</accession>
<reference evidence="1" key="1">
    <citation type="submission" date="2022-10" db="EMBL/GenBank/DDBJ databases">
        <title>Complete genome sequence of Agrobacterium salinitolerans CFBP5507.</title>
        <authorList>
            <person name="Tchabashvili S."/>
            <person name="Yen H.-C."/>
            <person name="Haryono M."/>
            <person name="Lin Y.-C."/>
            <person name="Lai E.-M."/>
            <person name="Kuo C.-H."/>
        </authorList>
    </citation>
    <scope>NUCLEOTIDE SEQUENCE</scope>
    <source>
        <strain evidence="1">CFBP5507</strain>
    </source>
</reference>
<gene>
    <name evidence="1" type="ORF">CFBP5507_14590</name>
</gene>
<dbReference type="OrthoDB" id="8373219at2"/>
<dbReference type="KEGG" id="asal:CFBP5507_14590"/>
<protein>
    <submittedName>
        <fullName evidence="1">Uncharacterized protein</fullName>
    </submittedName>
</protein>
<dbReference type="RefSeq" id="WP_137409669.1">
    <property type="nucleotide sequence ID" value="NZ_CP109968.1"/>
</dbReference>
<sequence>MKTEAKGTSMQVTTTTIPGLTFSVQVEEVNHRDQFGGLICYLASLYRLDPKTSARHLVRRSRIPGTADDMKREFQQGGIQAFRRLEATA</sequence>